<gene>
    <name evidence="1" type="ORF">S01H4_62940</name>
</gene>
<proteinExistence type="predicted"/>
<name>X1CQU5_9ZZZZ</name>
<organism evidence="1">
    <name type="scientific">marine sediment metagenome</name>
    <dbReference type="NCBI Taxonomy" id="412755"/>
    <lineage>
        <taxon>unclassified sequences</taxon>
        <taxon>metagenomes</taxon>
        <taxon>ecological metagenomes</taxon>
    </lineage>
</organism>
<feature type="non-terminal residue" evidence="1">
    <location>
        <position position="1"/>
    </location>
</feature>
<protein>
    <submittedName>
        <fullName evidence="1">Uncharacterized protein</fullName>
    </submittedName>
</protein>
<evidence type="ECO:0000313" key="1">
    <source>
        <dbReference type="EMBL" id="GAH10192.1"/>
    </source>
</evidence>
<reference evidence="1" key="1">
    <citation type="journal article" date="2014" name="Front. Microbiol.">
        <title>High frequency of phylogenetically diverse reductive dehalogenase-homologous genes in deep subseafloor sedimentary metagenomes.</title>
        <authorList>
            <person name="Kawai M."/>
            <person name="Futagami T."/>
            <person name="Toyoda A."/>
            <person name="Takaki Y."/>
            <person name="Nishi S."/>
            <person name="Hori S."/>
            <person name="Arai W."/>
            <person name="Tsubouchi T."/>
            <person name="Morono Y."/>
            <person name="Uchiyama I."/>
            <person name="Ito T."/>
            <person name="Fujiyama A."/>
            <person name="Inagaki F."/>
            <person name="Takami H."/>
        </authorList>
    </citation>
    <scope>NUCLEOTIDE SEQUENCE</scope>
    <source>
        <strain evidence="1">Expedition CK06-06</strain>
    </source>
</reference>
<comment type="caution">
    <text evidence="1">The sequence shown here is derived from an EMBL/GenBank/DDBJ whole genome shotgun (WGS) entry which is preliminary data.</text>
</comment>
<dbReference type="EMBL" id="BART01037703">
    <property type="protein sequence ID" value="GAH10192.1"/>
    <property type="molecule type" value="Genomic_DNA"/>
</dbReference>
<accession>X1CQU5</accession>
<dbReference type="AlphaFoldDB" id="X1CQU5"/>
<sequence>KYRGGKKCVRAEILAGLKLYVGVCLAGRAKN</sequence>